<protein>
    <submittedName>
        <fullName evidence="1">Uncharacterized protein</fullName>
    </submittedName>
</protein>
<dbReference type="AlphaFoldDB" id="B0PH00"/>
<keyword evidence="2" id="KW-1185">Reference proteome</keyword>
<comment type="caution">
    <text evidence="1">The sequence shown here is derived from an EMBL/GenBank/DDBJ whole genome shotgun (WGS) entry which is preliminary data.</text>
</comment>
<sequence>MHCQYKNIFLQIYFTYNLNFMYLYYANCQYCLLRQTCYDNNKEAVCFLSLRLE</sequence>
<name>B0PH00_9FIRM</name>
<accession>B0PH00</accession>
<reference evidence="1" key="1">
    <citation type="submission" date="2007-11" db="EMBL/GenBank/DDBJ databases">
        <authorList>
            <person name="Fulton L."/>
            <person name="Clifton S."/>
            <person name="Fulton B."/>
            <person name="Xu J."/>
            <person name="Minx P."/>
            <person name="Pepin K.H."/>
            <person name="Johnson M."/>
            <person name="Thiruvilangam P."/>
            <person name="Bhonagiri V."/>
            <person name="Nash W.E."/>
            <person name="Mardis E.R."/>
            <person name="Wilson R.K."/>
        </authorList>
    </citation>
    <scope>NUCLEOTIDE SEQUENCE [LARGE SCALE GENOMIC DNA]</scope>
    <source>
        <strain evidence="1">DSM 17241</strain>
    </source>
</reference>
<dbReference type="EMBL" id="ABGD02000030">
    <property type="protein sequence ID" value="EDS09247.1"/>
    <property type="molecule type" value="Genomic_DNA"/>
</dbReference>
<evidence type="ECO:0000313" key="1">
    <source>
        <dbReference type="EMBL" id="EDS09247.1"/>
    </source>
</evidence>
<reference evidence="1" key="2">
    <citation type="submission" date="2013-09" db="EMBL/GenBank/DDBJ databases">
        <title>Draft genome sequence of Anaerotruncus colihominis(DSM 17241).</title>
        <authorList>
            <person name="Sudarsanam P."/>
            <person name="Ley R."/>
            <person name="Guruge J."/>
            <person name="Turnbaugh P.J."/>
            <person name="Mahowald M."/>
            <person name="Liep D."/>
            <person name="Gordon J."/>
        </authorList>
    </citation>
    <scope>NUCLEOTIDE SEQUENCE</scope>
    <source>
        <strain evidence="1">DSM 17241</strain>
    </source>
</reference>
<dbReference type="HOGENOM" id="CLU_3057901_0_0_9"/>
<organism evidence="1 2">
    <name type="scientific">Anaerotruncus colihominis DSM 17241</name>
    <dbReference type="NCBI Taxonomy" id="445972"/>
    <lineage>
        <taxon>Bacteria</taxon>
        <taxon>Bacillati</taxon>
        <taxon>Bacillota</taxon>
        <taxon>Clostridia</taxon>
        <taxon>Eubacteriales</taxon>
        <taxon>Oscillospiraceae</taxon>
        <taxon>Anaerotruncus</taxon>
    </lineage>
</organism>
<dbReference type="Proteomes" id="UP000003803">
    <property type="component" value="Unassembled WGS sequence"/>
</dbReference>
<proteinExistence type="predicted"/>
<evidence type="ECO:0000313" key="2">
    <source>
        <dbReference type="Proteomes" id="UP000003803"/>
    </source>
</evidence>
<gene>
    <name evidence="1" type="ORF">ANACOL_04020</name>
</gene>